<comment type="caution">
    <text evidence="3">The sequence shown here is derived from an EMBL/GenBank/DDBJ whole genome shotgun (WGS) entry which is preliminary data.</text>
</comment>
<feature type="domain" description="Acyclic terpene utilisation N-terminal" evidence="1">
    <location>
        <begin position="5"/>
        <end position="456"/>
    </location>
</feature>
<evidence type="ECO:0000259" key="2">
    <source>
        <dbReference type="Pfam" id="PF23544"/>
    </source>
</evidence>
<proteinExistence type="predicted"/>
<dbReference type="PANTHER" id="PTHR47708:SF2">
    <property type="entry name" value="SI:CH73-132F6.5"/>
    <property type="match status" value="1"/>
</dbReference>
<dbReference type="PANTHER" id="PTHR47708">
    <property type="match status" value="1"/>
</dbReference>
<sequence>MVRSVRIGNAQAFWGDRSIAAAEMLAREPELDFLTLDYLAEVSMSILATQRQRDPQAGFAKDFVDVVRSLVPYWAAGGKCRVIANAGGLNPSGCARACREVIENAGCRSLRIGIVSGDDVLENLRAAGRHSSADSFVNLDNRDSLGTVADRLVTANAYLGAAPIAHALTQQADVVITGRVADPSMVVAACVHHFGWNDDDLDCLAGATVAGHLIECGTQVTGGISTDWMEVPDPTHLGFPIVEVYEDGHCIVTKTANTGGRVTPWTVKEQLVYEIGDPENYLSPDVTVSFRELNVEQIGPDQVRVRGAIGKPPPSQYKVSATFRDGFRAAGMLTIVGRGARAKTQRAGEIVLNRLRDADVPIRNSLIECLGSGACVEAFTGKSPVIDATSFDEVVLRVAVEVDTQQDAERFARELIPLVTAGAQGTTGYAEGRPRIRPVIRYWPCLISRDSVQPIVESLLTKPTQSTPDTKSIWPQADAMTTTASRPPEHGTFNASGIPEHAAFDISDAAHLYDIAIARSGDKGTGANIGVIARNDAAWKFLQDWLTAERIAEFFCQRDIESVERFELANLQALNFVIRGILRQGLRTDAQGKTLGQIVLEMPLPNSASVSDVSNDGDDHHGEVDS</sequence>
<protein>
    <submittedName>
        <fullName evidence="3">DUF1446 domain-containing protein</fullName>
    </submittedName>
</protein>
<dbReference type="Pfam" id="PF07287">
    <property type="entry name" value="AtuA"/>
    <property type="match status" value="1"/>
</dbReference>
<organism evidence="3 4">
    <name type="scientific">Novipirellula rosea</name>
    <dbReference type="NCBI Taxonomy" id="1031540"/>
    <lineage>
        <taxon>Bacteria</taxon>
        <taxon>Pseudomonadati</taxon>
        <taxon>Planctomycetota</taxon>
        <taxon>Planctomycetia</taxon>
        <taxon>Pirellulales</taxon>
        <taxon>Pirellulaceae</taxon>
        <taxon>Novipirellula</taxon>
    </lineage>
</organism>
<dbReference type="Proteomes" id="UP001500840">
    <property type="component" value="Unassembled WGS sequence"/>
</dbReference>
<dbReference type="RefSeq" id="WP_345323310.1">
    <property type="nucleotide sequence ID" value="NZ_BAABGA010000035.1"/>
</dbReference>
<dbReference type="Pfam" id="PF23544">
    <property type="entry name" value="AtuA_ferredoxin"/>
    <property type="match status" value="1"/>
</dbReference>
<dbReference type="InterPro" id="IPR056362">
    <property type="entry name" value="AtuA-like_ferredoxin_dom"/>
</dbReference>
<accession>A0ABP8MWW1</accession>
<evidence type="ECO:0000313" key="4">
    <source>
        <dbReference type="Proteomes" id="UP001500840"/>
    </source>
</evidence>
<evidence type="ECO:0000259" key="1">
    <source>
        <dbReference type="Pfam" id="PF07287"/>
    </source>
</evidence>
<dbReference type="EMBL" id="BAABGA010000035">
    <property type="protein sequence ID" value="GAA4455730.1"/>
    <property type="molecule type" value="Genomic_DNA"/>
</dbReference>
<dbReference type="InterPro" id="IPR010839">
    <property type="entry name" value="AtuA_N"/>
</dbReference>
<keyword evidence="4" id="KW-1185">Reference proteome</keyword>
<gene>
    <name evidence="3" type="ORF">GCM10023156_30210</name>
</gene>
<name>A0ABP8MWW1_9BACT</name>
<reference evidence="4" key="1">
    <citation type="journal article" date="2019" name="Int. J. Syst. Evol. Microbiol.">
        <title>The Global Catalogue of Microorganisms (GCM) 10K type strain sequencing project: providing services to taxonomists for standard genome sequencing and annotation.</title>
        <authorList>
            <consortium name="The Broad Institute Genomics Platform"/>
            <consortium name="The Broad Institute Genome Sequencing Center for Infectious Disease"/>
            <person name="Wu L."/>
            <person name="Ma J."/>
        </authorList>
    </citation>
    <scope>NUCLEOTIDE SEQUENCE [LARGE SCALE GENOMIC DNA]</scope>
    <source>
        <strain evidence="4">JCM 17759</strain>
    </source>
</reference>
<feature type="domain" description="AtuA-like ferredoxin-fold" evidence="2">
    <location>
        <begin position="511"/>
        <end position="604"/>
    </location>
</feature>
<evidence type="ECO:0000313" key="3">
    <source>
        <dbReference type="EMBL" id="GAA4455730.1"/>
    </source>
</evidence>